<sequence length="434" mass="50295">MSESDIEPYCFHLYGVSMMAVGIRYILSYKADALGNRVEISTPMNSWKRAVEGVSLWKRGINPYDSDIIHESPFALAVYDYLVTYIPDSIDVLFIACDLLVSTILSHFAKYYLEEYVKKEQAKKVPKNTEPLLLKYDNIVWVCYLIEVVYLLNPYSVFSCAGRSTVLFQNLLLAFFLFLTTVGYWLEAGGVLAFLTFHSFYYCTLLVPLVMYVYQTANDRARYFEIFFTLGGFVVSIIGLLCGFRRITGSWRYLESTFGCILSVPDLTPNIGLFWYFFTEMFEHFRVFFLCIFQLNVFVYTIPLAVRLRKDPIFLMFVHIIIISIFKSYPCIGEVGFYLALLTIWSHLLHFMRQKFIVCCVLASCTLLAPTLWHLWIYSGSANANFYFAITLAFNTGQVFLLTDILSAFIKREYYFEKGVKYNEDGSLVLLRLQ</sequence>
<dbReference type="EMBL" id="JABXBU010000015">
    <property type="protein sequence ID" value="KAF8787577.1"/>
    <property type="molecule type" value="Genomic_DNA"/>
</dbReference>
<evidence type="ECO:0000256" key="3">
    <source>
        <dbReference type="ARBA" id="ARBA00010026"/>
    </source>
</evidence>
<keyword evidence="4" id="KW-0337">GPI-anchor biosynthesis</keyword>
<feature type="transmembrane region" description="Helical" evidence="9">
    <location>
        <begin position="284"/>
        <end position="306"/>
    </location>
</feature>
<proteinExistence type="inferred from homology"/>
<reference evidence="10" key="1">
    <citation type="journal article" date="2020" name="bioRxiv">
        <title>Chromosome-level reference genome of the European wasp spider Argiope bruennichi: a resource for studies on range expansion and evolutionary adaptation.</title>
        <authorList>
            <person name="Sheffer M.M."/>
            <person name="Hoppe A."/>
            <person name="Krehenwinkel H."/>
            <person name="Uhl G."/>
            <person name="Kuss A.W."/>
            <person name="Jensen L."/>
            <person name="Jensen C."/>
            <person name="Gillespie R.G."/>
            <person name="Hoff K.J."/>
            <person name="Prost S."/>
        </authorList>
    </citation>
    <scope>NUCLEOTIDE SEQUENCE</scope>
</reference>
<dbReference type="OrthoDB" id="549017at2759"/>
<keyword evidence="7 9" id="KW-1133">Transmembrane helix</keyword>
<feature type="transmembrane region" description="Helical" evidence="9">
    <location>
        <begin position="256"/>
        <end position="278"/>
    </location>
</feature>
<comment type="caution">
    <text evidence="10">The sequence shown here is derived from an EMBL/GenBank/DDBJ whole genome shotgun (WGS) entry which is preliminary data.</text>
</comment>
<evidence type="ECO:0000256" key="7">
    <source>
        <dbReference type="ARBA" id="ARBA00022989"/>
    </source>
</evidence>
<dbReference type="AlphaFoldDB" id="A0A8T0F8Q0"/>
<evidence type="ECO:0000256" key="5">
    <source>
        <dbReference type="ARBA" id="ARBA00022692"/>
    </source>
</evidence>
<name>A0A8T0F8Q0_ARGBR</name>
<keyword evidence="11" id="KW-1185">Reference proteome</keyword>
<comment type="subcellular location">
    <subcellularLocation>
        <location evidence="1">Endoplasmic reticulum membrane</location>
        <topology evidence="1">Multi-pass membrane protein</topology>
    </subcellularLocation>
</comment>
<comment type="similarity">
    <text evidence="3">Belongs to the PIGU family.</text>
</comment>
<feature type="transmembrane region" description="Helical" evidence="9">
    <location>
        <begin position="384"/>
        <end position="410"/>
    </location>
</feature>
<dbReference type="GO" id="GO:0006506">
    <property type="term" value="P:GPI anchor biosynthetic process"/>
    <property type="evidence" value="ECO:0007669"/>
    <property type="project" value="UniProtKB-KW"/>
</dbReference>
<dbReference type="GO" id="GO:0042765">
    <property type="term" value="C:GPI-anchor transamidase complex"/>
    <property type="evidence" value="ECO:0007669"/>
    <property type="project" value="InterPro"/>
</dbReference>
<feature type="transmembrane region" description="Helical" evidence="9">
    <location>
        <begin position="9"/>
        <end position="27"/>
    </location>
</feature>
<feature type="transmembrane region" description="Helical" evidence="9">
    <location>
        <begin position="356"/>
        <end position="378"/>
    </location>
</feature>
<feature type="transmembrane region" description="Helical" evidence="9">
    <location>
        <begin position="193"/>
        <end position="214"/>
    </location>
</feature>
<dbReference type="Pfam" id="PF06728">
    <property type="entry name" value="PIG-U"/>
    <property type="match status" value="1"/>
</dbReference>
<evidence type="ECO:0000256" key="9">
    <source>
        <dbReference type="SAM" id="Phobius"/>
    </source>
</evidence>
<evidence type="ECO:0000256" key="8">
    <source>
        <dbReference type="ARBA" id="ARBA00023136"/>
    </source>
</evidence>
<accession>A0A8T0F8Q0</accession>
<dbReference type="PANTHER" id="PTHR13121:SF0">
    <property type="entry name" value="PHOSPHATIDYLINOSITOL GLYCAN ANCHOR BIOSYNTHESIS CLASS U PROTEIN"/>
    <property type="match status" value="1"/>
</dbReference>
<evidence type="ECO:0000256" key="2">
    <source>
        <dbReference type="ARBA" id="ARBA00004687"/>
    </source>
</evidence>
<reference evidence="10" key="2">
    <citation type="submission" date="2020-06" db="EMBL/GenBank/DDBJ databases">
        <authorList>
            <person name="Sheffer M."/>
        </authorList>
    </citation>
    <scope>NUCLEOTIDE SEQUENCE</scope>
</reference>
<comment type="pathway">
    <text evidence="2">Glycolipid biosynthesis; glycosylphosphatidylinositol-anchor biosynthesis.</text>
</comment>
<gene>
    <name evidence="10" type="ORF">HNY73_009159</name>
</gene>
<dbReference type="Proteomes" id="UP000807504">
    <property type="component" value="Unassembled WGS sequence"/>
</dbReference>
<evidence type="ECO:0000313" key="10">
    <source>
        <dbReference type="EMBL" id="KAF8787577.1"/>
    </source>
</evidence>
<keyword evidence="5 9" id="KW-0812">Transmembrane</keyword>
<dbReference type="InterPro" id="IPR009600">
    <property type="entry name" value="PIG-U"/>
</dbReference>
<organism evidence="10 11">
    <name type="scientific">Argiope bruennichi</name>
    <name type="common">Wasp spider</name>
    <name type="synonym">Aranea bruennichi</name>
    <dbReference type="NCBI Taxonomy" id="94029"/>
    <lineage>
        <taxon>Eukaryota</taxon>
        <taxon>Metazoa</taxon>
        <taxon>Ecdysozoa</taxon>
        <taxon>Arthropoda</taxon>
        <taxon>Chelicerata</taxon>
        <taxon>Arachnida</taxon>
        <taxon>Araneae</taxon>
        <taxon>Araneomorphae</taxon>
        <taxon>Entelegynae</taxon>
        <taxon>Araneoidea</taxon>
        <taxon>Araneidae</taxon>
        <taxon>Argiope</taxon>
    </lineage>
</organism>
<dbReference type="OMA" id="ALWHLWI"/>
<keyword evidence="6" id="KW-0256">Endoplasmic reticulum</keyword>
<feature type="transmembrane region" description="Helical" evidence="9">
    <location>
        <begin position="226"/>
        <end position="244"/>
    </location>
</feature>
<keyword evidence="8 9" id="KW-0472">Membrane</keyword>
<evidence type="ECO:0000256" key="1">
    <source>
        <dbReference type="ARBA" id="ARBA00004477"/>
    </source>
</evidence>
<evidence type="ECO:0000313" key="11">
    <source>
        <dbReference type="Proteomes" id="UP000807504"/>
    </source>
</evidence>
<dbReference type="GO" id="GO:0016255">
    <property type="term" value="P:attachment of GPI anchor to protein"/>
    <property type="evidence" value="ECO:0007669"/>
    <property type="project" value="InterPro"/>
</dbReference>
<evidence type="ECO:0000256" key="6">
    <source>
        <dbReference type="ARBA" id="ARBA00022824"/>
    </source>
</evidence>
<evidence type="ECO:0000256" key="4">
    <source>
        <dbReference type="ARBA" id="ARBA00022502"/>
    </source>
</evidence>
<protein>
    <submittedName>
        <fullName evidence="10">Phosphatidylinositol glycan anchor like protein</fullName>
    </submittedName>
</protein>
<feature type="transmembrane region" description="Helical" evidence="9">
    <location>
        <begin position="167"/>
        <end position="186"/>
    </location>
</feature>
<dbReference type="PANTHER" id="PTHR13121">
    <property type="entry name" value="GPI TRANSAMIDASE COMPONENT PIG-U"/>
    <property type="match status" value="1"/>
</dbReference>